<keyword evidence="2" id="KW-1185">Reference proteome</keyword>
<evidence type="ECO:0000313" key="2">
    <source>
        <dbReference type="Proteomes" id="UP001271792"/>
    </source>
</evidence>
<name>A0ABU4U5B3_9PSEU</name>
<comment type="caution">
    <text evidence="1">The sequence shown here is derived from an EMBL/GenBank/DDBJ whole genome shotgun (WGS) entry which is preliminary data.</text>
</comment>
<organism evidence="1 2">
    <name type="scientific">Lentzea kristufekii</name>
    <dbReference type="NCBI Taxonomy" id="3095430"/>
    <lineage>
        <taxon>Bacteria</taxon>
        <taxon>Bacillati</taxon>
        <taxon>Actinomycetota</taxon>
        <taxon>Actinomycetes</taxon>
        <taxon>Pseudonocardiales</taxon>
        <taxon>Pseudonocardiaceae</taxon>
        <taxon>Lentzea</taxon>
    </lineage>
</organism>
<dbReference type="Proteomes" id="UP001271792">
    <property type="component" value="Unassembled WGS sequence"/>
</dbReference>
<sequence>MARPTMHVEASRSWWNGTSTTLCGLTITKVTASGYWWTGTSVTCPTCKAIEKGGR</sequence>
<proteinExistence type="predicted"/>
<evidence type="ECO:0000313" key="1">
    <source>
        <dbReference type="EMBL" id="MDX8055765.1"/>
    </source>
</evidence>
<dbReference type="RefSeq" id="WP_319989484.1">
    <property type="nucleotide sequence ID" value="NZ_JAXAVV010000032.1"/>
</dbReference>
<reference evidence="1 2" key="1">
    <citation type="submission" date="2023-11" db="EMBL/GenBank/DDBJ databases">
        <title>Lentzea sokolovensis, sp. nov., Lentzea kristufkii, sp. nov., and Lentzea miocenensis, sp. nov., rare actinobacteria from Sokolov Coal Basin, Miocene lacustrine sediment, Czech Republic.</title>
        <authorList>
            <person name="Lara A."/>
            <person name="Kotroba L."/>
            <person name="Nouioui I."/>
            <person name="Neumann-Schaal M."/>
            <person name="Mast Y."/>
            <person name="Chronakova A."/>
        </authorList>
    </citation>
    <scope>NUCLEOTIDE SEQUENCE [LARGE SCALE GENOMIC DNA]</scope>
    <source>
        <strain evidence="1 2">BCCO 10_0798</strain>
    </source>
</reference>
<accession>A0ABU4U5B3</accession>
<dbReference type="EMBL" id="JAXAVV010000032">
    <property type="protein sequence ID" value="MDX8055765.1"/>
    <property type="molecule type" value="Genomic_DNA"/>
</dbReference>
<gene>
    <name evidence="1" type="ORF">SK571_40855</name>
</gene>
<protein>
    <submittedName>
        <fullName evidence="1">Uncharacterized protein</fullName>
    </submittedName>
</protein>